<reference evidence="2" key="1">
    <citation type="journal article" date="2023" name="Mol. Phylogenet. Evol.">
        <title>Genome-scale phylogeny and comparative genomics of the fungal order Sordariales.</title>
        <authorList>
            <person name="Hensen N."/>
            <person name="Bonometti L."/>
            <person name="Westerberg I."/>
            <person name="Brannstrom I.O."/>
            <person name="Guillou S."/>
            <person name="Cros-Aarteil S."/>
            <person name="Calhoun S."/>
            <person name="Haridas S."/>
            <person name="Kuo A."/>
            <person name="Mondo S."/>
            <person name="Pangilinan J."/>
            <person name="Riley R."/>
            <person name="LaButti K."/>
            <person name="Andreopoulos B."/>
            <person name="Lipzen A."/>
            <person name="Chen C."/>
            <person name="Yan M."/>
            <person name="Daum C."/>
            <person name="Ng V."/>
            <person name="Clum A."/>
            <person name="Steindorff A."/>
            <person name="Ohm R.A."/>
            <person name="Martin F."/>
            <person name="Silar P."/>
            <person name="Natvig D.O."/>
            <person name="Lalanne C."/>
            <person name="Gautier V."/>
            <person name="Ament-Velasquez S.L."/>
            <person name="Kruys A."/>
            <person name="Hutchinson M.I."/>
            <person name="Powell A.J."/>
            <person name="Barry K."/>
            <person name="Miller A.N."/>
            <person name="Grigoriev I.V."/>
            <person name="Debuchy R."/>
            <person name="Gladieux P."/>
            <person name="Hiltunen Thoren M."/>
            <person name="Johannesson H."/>
        </authorList>
    </citation>
    <scope>NUCLEOTIDE SEQUENCE</scope>
    <source>
        <strain evidence="2">CBS 232.78</strain>
    </source>
</reference>
<feature type="domain" description="Heterokaryon incompatibility" evidence="1">
    <location>
        <begin position="223"/>
        <end position="379"/>
    </location>
</feature>
<accession>A0AAE0K750</accession>
<dbReference type="EMBL" id="JAULSW010000009">
    <property type="protein sequence ID" value="KAK3370696.1"/>
    <property type="molecule type" value="Genomic_DNA"/>
</dbReference>
<dbReference type="Proteomes" id="UP001285441">
    <property type="component" value="Unassembled WGS sequence"/>
</dbReference>
<sequence length="700" mass="78565">MSDRLPKMDLKALDLCQFCYVLVKFRPDDASSRLPRALLPHHPTLDLLVLSSETCCLCSTIASLGKNKKADDDIYEEHLIKATTSDTQTDTASQTRKPHSVSIIVVSSRLMASGAWWTFVEVEFMSNSVPLLLEGRSLTIVTCLEVAASEQKMRTSPSGICEKTKTIRSWLDNCRSSSYSIADSGHQNCRPIPFAPLRLIDVGSSAGTTVKLVQPPPTMPAEYTALSHCWGRKPPIQTNKENLSGFSHEIPLEVLPKTFSDAIQMTLDLGIRHIWIDSLCIVQDDEQEWQDEAARMDSIYRGSQLCIAAVQSDESSGGLFPDINLVHNNGLLDGEMLFRTPSTDADGPQIQVRVYVGDVRHHSTMSYSPLSSRGWTLQEQLLPHRIAWCMQPEVHWGCEAGYQTEGSLQFTPAEMLDSLAPWRTLVVGTQAETVTKTWHQIVENYSARRFTFPRDRVVAIAGITRHIGAAANKILGQSILGLWEKSISRSLAWLRDSEEPDPDFLALAVSSSLPSWSWLACPGKVAYDEWRWDDKRKMAGSVVDDHVRLVDWDVFWDGRLHTSAVISGYLKVEGPVCEIPIASATGDRKFVSRGKFQVFGENRNYDGLKSSPWRCSGCFDRENDSANLTPRTYLCLLLRSRTVKTKMERLKGEWRFDEIFLILEPVGMPEEGKYRRLGLAKMWGETPSFDRSQTKSLVLV</sequence>
<protein>
    <submittedName>
        <fullName evidence="2">Heterokaryon incompatibility protein-domain-containing protein</fullName>
    </submittedName>
</protein>
<evidence type="ECO:0000313" key="3">
    <source>
        <dbReference type="Proteomes" id="UP001285441"/>
    </source>
</evidence>
<organism evidence="2 3">
    <name type="scientific">Podospora didyma</name>
    <dbReference type="NCBI Taxonomy" id="330526"/>
    <lineage>
        <taxon>Eukaryota</taxon>
        <taxon>Fungi</taxon>
        <taxon>Dikarya</taxon>
        <taxon>Ascomycota</taxon>
        <taxon>Pezizomycotina</taxon>
        <taxon>Sordariomycetes</taxon>
        <taxon>Sordariomycetidae</taxon>
        <taxon>Sordariales</taxon>
        <taxon>Podosporaceae</taxon>
        <taxon>Podospora</taxon>
    </lineage>
</organism>
<dbReference type="PANTHER" id="PTHR33112:SF10">
    <property type="entry name" value="TOL"/>
    <property type="match status" value="1"/>
</dbReference>
<dbReference type="Pfam" id="PF06985">
    <property type="entry name" value="HET"/>
    <property type="match status" value="1"/>
</dbReference>
<evidence type="ECO:0000313" key="2">
    <source>
        <dbReference type="EMBL" id="KAK3370696.1"/>
    </source>
</evidence>
<dbReference type="InterPro" id="IPR010730">
    <property type="entry name" value="HET"/>
</dbReference>
<keyword evidence="3" id="KW-1185">Reference proteome</keyword>
<comment type="caution">
    <text evidence="2">The sequence shown here is derived from an EMBL/GenBank/DDBJ whole genome shotgun (WGS) entry which is preliminary data.</text>
</comment>
<evidence type="ECO:0000259" key="1">
    <source>
        <dbReference type="Pfam" id="PF06985"/>
    </source>
</evidence>
<proteinExistence type="predicted"/>
<name>A0AAE0K750_9PEZI</name>
<reference evidence="2" key="2">
    <citation type="submission" date="2023-06" db="EMBL/GenBank/DDBJ databases">
        <authorList>
            <consortium name="Lawrence Berkeley National Laboratory"/>
            <person name="Haridas S."/>
            <person name="Hensen N."/>
            <person name="Bonometti L."/>
            <person name="Westerberg I."/>
            <person name="Brannstrom I.O."/>
            <person name="Guillou S."/>
            <person name="Cros-Aarteil S."/>
            <person name="Calhoun S."/>
            <person name="Kuo A."/>
            <person name="Mondo S."/>
            <person name="Pangilinan J."/>
            <person name="Riley R."/>
            <person name="LaButti K."/>
            <person name="Andreopoulos B."/>
            <person name="Lipzen A."/>
            <person name="Chen C."/>
            <person name="Yanf M."/>
            <person name="Daum C."/>
            <person name="Ng V."/>
            <person name="Clum A."/>
            <person name="Steindorff A."/>
            <person name="Ohm R."/>
            <person name="Martin F."/>
            <person name="Silar P."/>
            <person name="Natvig D."/>
            <person name="Lalanne C."/>
            <person name="Gautier V."/>
            <person name="Ament-velasquez S.L."/>
            <person name="Kruys A."/>
            <person name="Hutchinson M.I."/>
            <person name="Powell A.J."/>
            <person name="Barry K."/>
            <person name="Miller A.N."/>
            <person name="Grigoriev I.V."/>
            <person name="Debuchy R."/>
            <person name="Gladieux P."/>
            <person name="Thoren M.H."/>
            <person name="Johannesson H."/>
        </authorList>
    </citation>
    <scope>NUCLEOTIDE SEQUENCE</scope>
    <source>
        <strain evidence="2">CBS 232.78</strain>
    </source>
</reference>
<gene>
    <name evidence="2" type="ORF">B0H63DRAFT_487443</name>
</gene>
<dbReference type="AlphaFoldDB" id="A0AAE0K750"/>
<dbReference type="PANTHER" id="PTHR33112">
    <property type="entry name" value="DOMAIN PROTEIN, PUTATIVE-RELATED"/>
    <property type="match status" value="1"/>
</dbReference>